<dbReference type="PANTHER" id="PTHR22600:SF57">
    <property type="entry name" value="BETA-N-ACETYLHEXOSAMINIDASE"/>
    <property type="match status" value="1"/>
</dbReference>
<feature type="domain" description="Glycoside hydrolase family 20 catalytic" evidence="8">
    <location>
        <begin position="153"/>
        <end position="502"/>
    </location>
</feature>
<dbReference type="GO" id="GO:0016020">
    <property type="term" value="C:membrane"/>
    <property type="evidence" value="ECO:0007669"/>
    <property type="project" value="TreeGrafter"/>
</dbReference>
<evidence type="ECO:0000256" key="7">
    <source>
        <dbReference type="SAM" id="SignalP"/>
    </source>
</evidence>
<comment type="similarity">
    <text evidence="2">Belongs to the glycosyl hydrolase 20 family.</text>
</comment>
<dbReference type="EC" id="3.2.1.52" evidence="3"/>
<comment type="catalytic activity">
    <reaction evidence="1">
        <text>Hydrolysis of terminal non-reducing N-acetyl-D-hexosamine residues in N-acetyl-beta-D-hexosaminides.</text>
        <dbReference type="EC" id="3.2.1.52"/>
    </reaction>
</comment>
<dbReference type="GO" id="GO:0005975">
    <property type="term" value="P:carbohydrate metabolic process"/>
    <property type="evidence" value="ECO:0007669"/>
    <property type="project" value="InterPro"/>
</dbReference>
<dbReference type="InterPro" id="IPR015883">
    <property type="entry name" value="Glyco_hydro_20_cat"/>
</dbReference>
<evidence type="ECO:0000259" key="9">
    <source>
        <dbReference type="Pfam" id="PF02838"/>
    </source>
</evidence>
<dbReference type="GO" id="GO:0030203">
    <property type="term" value="P:glycosaminoglycan metabolic process"/>
    <property type="evidence" value="ECO:0007669"/>
    <property type="project" value="TreeGrafter"/>
</dbReference>
<dbReference type="Pfam" id="PF02838">
    <property type="entry name" value="Glyco_hydro_20b"/>
    <property type="match status" value="1"/>
</dbReference>
<evidence type="ECO:0000313" key="11">
    <source>
        <dbReference type="Proteomes" id="UP000022272"/>
    </source>
</evidence>
<dbReference type="EMBL" id="JGDM01000007">
    <property type="protein sequence ID" value="EXZ46582.1"/>
    <property type="molecule type" value="Genomic_DNA"/>
</dbReference>
<dbReference type="SUPFAM" id="SSF55545">
    <property type="entry name" value="beta-N-acetylhexosaminidase-like domain"/>
    <property type="match status" value="1"/>
</dbReference>
<dbReference type="PIRSF" id="PIRSF001093">
    <property type="entry name" value="B-hxosamndse_ab_euk"/>
    <property type="match status" value="1"/>
</dbReference>
<evidence type="ECO:0000256" key="4">
    <source>
        <dbReference type="ARBA" id="ARBA00022801"/>
    </source>
</evidence>
<dbReference type="PRINTS" id="PR00738">
    <property type="entry name" value="GLHYDRLASE20"/>
</dbReference>
<dbReference type="Pfam" id="PF00728">
    <property type="entry name" value="Glyco_hydro_20"/>
    <property type="match status" value="1"/>
</dbReference>
<evidence type="ECO:0000313" key="10">
    <source>
        <dbReference type="EMBL" id="EXZ46582.1"/>
    </source>
</evidence>
<dbReference type="InterPro" id="IPR017853">
    <property type="entry name" value="GH"/>
</dbReference>
<keyword evidence="4 10" id="KW-0378">Hydrolase</keyword>
<evidence type="ECO:0000256" key="6">
    <source>
        <dbReference type="PIRSR" id="PIRSR625705-1"/>
    </source>
</evidence>
<keyword evidence="5" id="KW-0326">Glycosidase</keyword>
<name>A0A015ZQ11_BACFG</name>
<comment type="caution">
    <text evidence="10">The sequence shown here is derived from an EMBL/GenBank/DDBJ whole genome shotgun (WGS) entry which is preliminary data.</text>
</comment>
<feature type="domain" description="Beta-hexosaminidase bacterial type N-terminal" evidence="9">
    <location>
        <begin position="29"/>
        <end position="150"/>
    </location>
</feature>
<evidence type="ECO:0000256" key="1">
    <source>
        <dbReference type="ARBA" id="ARBA00001231"/>
    </source>
</evidence>
<evidence type="ECO:0000259" key="8">
    <source>
        <dbReference type="Pfam" id="PF00728"/>
    </source>
</evidence>
<reference evidence="10 11" key="1">
    <citation type="submission" date="2014-02" db="EMBL/GenBank/DDBJ databases">
        <authorList>
            <person name="Sears C."/>
            <person name="Carroll K."/>
            <person name="Sack B.R."/>
            <person name="Qadri F."/>
            <person name="Myers L.L."/>
            <person name="Chung G.-T."/>
            <person name="Escheverria P."/>
            <person name="Fraser C.M."/>
            <person name="Sadzewicz L."/>
            <person name="Shefchek K.A."/>
            <person name="Tallon L."/>
            <person name="Das S.P."/>
            <person name="Daugherty S."/>
            <person name="Mongodin E.F."/>
        </authorList>
    </citation>
    <scope>NUCLEOTIDE SEQUENCE [LARGE SCALE GENOMIC DNA]</scope>
    <source>
        <strain evidence="10 11">2-F-2 #4</strain>
    </source>
</reference>
<evidence type="ECO:0000256" key="3">
    <source>
        <dbReference type="ARBA" id="ARBA00012663"/>
    </source>
</evidence>
<proteinExistence type="inferred from homology"/>
<dbReference type="Gene3D" id="3.20.20.80">
    <property type="entry name" value="Glycosidases"/>
    <property type="match status" value="1"/>
</dbReference>
<feature type="active site" description="Proton donor" evidence="6">
    <location>
        <position position="328"/>
    </location>
</feature>
<accession>A0A015ZQ11</accession>
<dbReference type="SUPFAM" id="SSF51445">
    <property type="entry name" value="(Trans)glycosidases"/>
    <property type="match status" value="1"/>
</dbReference>
<sequence length="537" mass="61290">MKLVKLGIAVFCLLSIISPAKSQDSQQPIEVIPAVESVSYDGAAYKLSKSISIGYPQELTNEATFLKEYLLKEHGIDGKLSPNTRKGDIVLAIGNPTATDNKEAYQLTVNKKGIRIEAPAAAGIFYGIQTLRQIIGEDNRTVNQLSISDAPAFRVRSFMLDEGRNFKGKAVVKQLMDEMARLKMNTFHWHLTDDQGWRIEIKKYPKLTEIGAFRDSTQIGGFNSTKYDPNPHGGFYTQDDIREIVAYATARHINIIPEIEIPGHASASIAAYPWLGTTGKQIKVSCRFGVHHEVYNVANPKVFDFLDDVIDEMIQLFPGEIFHIGGDEVRYNHWKESEETRKFMEEKGIQTYPELQVWITNLMSEKLKAKGRRMMGWNEITGVQLHDYQQEKVQKQEQKLSEGTIVQIWKGSPELIKATAEQGYDILNSYNRYTYLDYDYNTIPLEKAYTFNPIPTDLPKSLESKILGVGCQMWGEFIPTVKEMNLKVYPRIAAYAEVGWTRPDQKDFKRFTQSLQKLKAIWKKEGIEYYETPQPKK</sequence>
<dbReference type="InterPro" id="IPR029018">
    <property type="entry name" value="Hex-like_dom2"/>
</dbReference>
<feature type="chain" id="PRO_5001480407" description="beta-N-acetylhexosaminidase" evidence="7">
    <location>
        <begin position="23"/>
        <end position="537"/>
    </location>
</feature>
<dbReference type="Proteomes" id="UP000022272">
    <property type="component" value="Unassembled WGS sequence"/>
</dbReference>
<protein>
    <recommendedName>
        <fullName evidence="3">beta-N-acetylhexosaminidase</fullName>
        <ecNumber evidence="3">3.2.1.52</ecNumber>
    </recommendedName>
</protein>
<dbReference type="PANTHER" id="PTHR22600">
    <property type="entry name" value="BETA-HEXOSAMINIDASE"/>
    <property type="match status" value="1"/>
</dbReference>
<dbReference type="GO" id="GO:0004563">
    <property type="term" value="F:beta-N-acetylhexosaminidase activity"/>
    <property type="evidence" value="ECO:0007669"/>
    <property type="project" value="UniProtKB-EC"/>
</dbReference>
<organism evidence="10 11">
    <name type="scientific">Bacteroides fragilis str. 2-F-2 #4</name>
    <dbReference type="NCBI Taxonomy" id="1339280"/>
    <lineage>
        <taxon>Bacteria</taxon>
        <taxon>Pseudomonadati</taxon>
        <taxon>Bacteroidota</taxon>
        <taxon>Bacteroidia</taxon>
        <taxon>Bacteroidales</taxon>
        <taxon>Bacteroidaceae</taxon>
        <taxon>Bacteroides</taxon>
    </lineage>
</organism>
<dbReference type="RefSeq" id="WP_032569597.1">
    <property type="nucleotide sequence ID" value="NZ_JGDM01000007.1"/>
</dbReference>
<evidence type="ECO:0000256" key="2">
    <source>
        <dbReference type="ARBA" id="ARBA00006285"/>
    </source>
</evidence>
<dbReference type="CDD" id="cd06563">
    <property type="entry name" value="GH20_chitobiase-like"/>
    <property type="match status" value="1"/>
</dbReference>
<dbReference type="AlphaFoldDB" id="A0A015ZQ11"/>
<dbReference type="Gene3D" id="3.30.379.10">
    <property type="entry name" value="Chitobiase/beta-hexosaminidase domain 2-like"/>
    <property type="match status" value="1"/>
</dbReference>
<feature type="signal peptide" evidence="7">
    <location>
        <begin position="1"/>
        <end position="22"/>
    </location>
</feature>
<keyword evidence="7" id="KW-0732">Signal</keyword>
<gene>
    <name evidence="10" type="ORF">M076_0315</name>
</gene>
<dbReference type="PATRIC" id="fig|1339280.3.peg.304"/>
<dbReference type="InterPro" id="IPR015882">
    <property type="entry name" value="HEX_bac_N"/>
</dbReference>
<dbReference type="InterPro" id="IPR025705">
    <property type="entry name" value="Beta_hexosaminidase_sua/sub"/>
</dbReference>
<evidence type="ECO:0000256" key="5">
    <source>
        <dbReference type="ARBA" id="ARBA00023295"/>
    </source>
</evidence>